<keyword evidence="7" id="KW-0698">rRNA processing</keyword>
<dbReference type="EC" id="3.1.-.-" evidence="7"/>
<evidence type="ECO:0000256" key="6">
    <source>
        <dbReference type="ARBA" id="ARBA00022833"/>
    </source>
</evidence>
<keyword evidence="4 7" id="KW-0255">Endonuclease</keyword>
<evidence type="ECO:0000313" key="8">
    <source>
        <dbReference type="EMBL" id="HHR34110.1"/>
    </source>
</evidence>
<dbReference type="Gene3D" id="3.40.390.30">
    <property type="entry name" value="Metalloproteases ('zincins'), catalytic domain"/>
    <property type="match status" value="1"/>
</dbReference>
<dbReference type="SUPFAM" id="SSF55486">
    <property type="entry name" value="Metalloproteases ('zincins'), catalytic domain"/>
    <property type="match status" value="1"/>
</dbReference>
<dbReference type="InterPro" id="IPR023091">
    <property type="entry name" value="MetalPrtase_cat_dom_sf_prd"/>
</dbReference>
<evidence type="ECO:0000256" key="7">
    <source>
        <dbReference type="HAMAP-Rule" id="MF_00009"/>
    </source>
</evidence>
<dbReference type="Pfam" id="PF02130">
    <property type="entry name" value="YbeY"/>
    <property type="match status" value="1"/>
</dbReference>
<dbReference type="PANTHER" id="PTHR46986:SF1">
    <property type="entry name" value="ENDORIBONUCLEASE YBEY, CHLOROPLASTIC"/>
    <property type="match status" value="1"/>
</dbReference>
<feature type="binding site" evidence="7">
    <location>
        <position position="117"/>
    </location>
    <ligand>
        <name>Zn(2+)</name>
        <dbReference type="ChEBI" id="CHEBI:29105"/>
        <note>catalytic</note>
    </ligand>
</feature>
<comment type="function">
    <text evidence="7">Single strand-specific metallo-endoribonuclease involved in late-stage 70S ribosome quality control and in maturation of the 3' terminus of the 16S rRNA.</text>
</comment>
<comment type="cofactor">
    <cofactor evidence="7">
        <name>Zn(2+)</name>
        <dbReference type="ChEBI" id="CHEBI:29105"/>
    </cofactor>
    <text evidence="7">Binds 1 zinc ion.</text>
</comment>
<keyword evidence="7" id="KW-0963">Cytoplasm</keyword>
<dbReference type="PANTHER" id="PTHR46986">
    <property type="entry name" value="ENDORIBONUCLEASE YBEY, CHLOROPLASTIC"/>
    <property type="match status" value="1"/>
</dbReference>
<keyword evidence="6 7" id="KW-0862">Zinc</keyword>
<name>A0A7C5YE73_9BACT</name>
<dbReference type="HAMAP" id="MF_00009">
    <property type="entry name" value="Endoribonucl_YbeY"/>
    <property type="match status" value="1"/>
</dbReference>
<evidence type="ECO:0000256" key="1">
    <source>
        <dbReference type="ARBA" id="ARBA00010875"/>
    </source>
</evidence>
<evidence type="ECO:0000256" key="4">
    <source>
        <dbReference type="ARBA" id="ARBA00022759"/>
    </source>
</evidence>
<feature type="binding site" evidence="7">
    <location>
        <position position="121"/>
    </location>
    <ligand>
        <name>Zn(2+)</name>
        <dbReference type="ChEBI" id="CHEBI:29105"/>
        <note>catalytic</note>
    </ligand>
</feature>
<dbReference type="NCBIfam" id="TIGR00043">
    <property type="entry name" value="rRNA maturation RNase YbeY"/>
    <property type="match status" value="1"/>
</dbReference>
<dbReference type="GO" id="GO:0005737">
    <property type="term" value="C:cytoplasm"/>
    <property type="evidence" value="ECO:0007669"/>
    <property type="project" value="UniProtKB-SubCell"/>
</dbReference>
<accession>A0A7C5YE73</accession>
<keyword evidence="3 7" id="KW-0479">Metal-binding</keyword>
<dbReference type="InterPro" id="IPR002036">
    <property type="entry name" value="YbeY"/>
</dbReference>
<feature type="binding site" evidence="7">
    <location>
        <position position="127"/>
    </location>
    <ligand>
        <name>Zn(2+)</name>
        <dbReference type="ChEBI" id="CHEBI:29105"/>
        <note>catalytic</note>
    </ligand>
</feature>
<dbReference type="GO" id="GO:0008270">
    <property type="term" value="F:zinc ion binding"/>
    <property type="evidence" value="ECO:0007669"/>
    <property type="project" value="UniProtKB-UniRule"/>
</dbReference>
<dbReference type="GO" id="GO:0006364">
    <property type="term" value="P:rRNA processing"/>
    <property type="evidence" value="ECO:0007669"/>
    <property type="project" value="UniProtKB-UniRule"/>
</dbReference>
<dbReference type="EMBL" id="DRXW01000251">
    <property type="protein sequence ID" value="HHR34110.1"/>
    <property type="molecule type" value="Genomic_DNA"/>
</dbReference>
<gene>
    <name evidence="7 8" type="primary">ybeY</name>
    <name evidence="8" type="ORF">ENM46_04085</name>
</gene>
<dbReference type="GO" id="GO:0004521">
    <property type="term" value="F:RNA endonuclease activity"/>
    <property type="evidence" value="ECO:0007669"/>
    <property type="project" value="UniProtKB-UniRule"/>
</dbReference>
<protein>
    <recommendedName>
        <fullName evidence="7">Endoribonuclease YbeY</fullName>
        <ecNumber evidence="7">3.1.-.-</ecNumber>
    </recommendedName>
</protein>
<dbReference type="AlphaFoldDB" id="A0A7C5YE73"/>
<comment type="similarity">
    <text evidence="1 7">Belongs to the endoribonuclease YbeY family.</text>
</comment>
<keyword evidence="7" id="KW-0690">Ribosome biogenesis</keyword>
<reference evidence="8" key="1">
    <citation type="journal article" date="2020" name="mSystems">
        <title>Genome- and Community-Level Interaction Insights into Carbon Utilization and Element Cycling Functions of Hydrothermarchaeota in Hydrothermal Sediment.</title>
        <authorList>
            <person name="Zhou Z."/>
            <person name="Liu Y."/>
            <person name="Xu W."/>
            <person name="Pan J."/>
            <person name="Luo Z.H."/>
            <person name="Li M."/>
        </authorList>
    </citation>
    <scope>NUCLEOTIDE SEQUENCE [LARGE SCALE GENOMIC DNA]</scope>
    <source>
        <strain evidence="8">SpSt-1088</strain>
    </source>
</reference>
<evidence type="ECO:0000256" key="2">
    <source>
        <dbReference type="ARBA" id="ARBA00022722"/>
    </source>
</evidence>
<proteinExistence type="inferred from homology"/>
<comment type="subcellular location">
    <subcellularLocation>
        <location evidence="7">Cytoplasm</location>
    </subcellularLocation>
</comment>
<evidence type="ECO:0000256" key="5">
    <source>
        <dbReference type="ARBA" id="ARBA00022801"/>
    </source>
</evidence>
<sequence length="155" mass="18048">MIEFCDFPESVEGFLKKVKEDLEKIASNEIGDVDIEFAFVDPDTIAKMNTEYRSKEGPTDVLTFVYGYDETEEEIENEVMNTEEPYAEGYLCVDVIKENSEKFNVPFEKELLTVLVHSILHMAGYDHEYSTENAEEMFNKQNKYVEEIWNSLALR</sequence>
<keyword evidence="2 7" id="KW-0540">Nuclease</keyword>
<organism evidence="8">
    <name type="scientific">Fervidobacterium nodosum</name>
    <dbReference type="NCBI Taxonomy" id="2424"/>
    <lineage>
        <taxon>Bacteria</taxon>
        <taxon>Thermotogati</taxon>
        <taxon>Thermotogota</taxon>
        <taxon>Thermotogae</taxon>
        <taxon>Thermotogales</taxon>
        <taxon>Fervidobacteriaceae</taxon>
        <taxon>Fervidobacterium</taxon>
    </lineage>
</organism>
<evidence type="ECO:0000256" key="3">
    <source>
        <dbReference type="ARBA" id="ARBA00022723"/>
    </source>
</evidence>
<comment type="caution">
    <text evidence="8">The sequence shown here is derived from an EMBL/GenBank/DDBJ whole genome shotgun (WGS) entry which is preliminary data.</text>
</comment>
<dbReference type="GO" id="GO:0004222">
    <property type="term" value="F:metalloendopeptidase activity"/>
    <property type="evidence" value="ECO:0007669"/>
    <property type="project" value="InterPro"/>
</dbReference>
<keyword evidence="5 7" id="KW-0378">Hydrolase</keyword>